<evidence type="ECO:0000256" key="1">
    <source>
        <dbReference type="SAM" id="MobiDB-lite"/>
    </source>
</evidence>
<feature type="compositionally biased region" description="Basic and acidic residues" evidence="1">
    <location>
        <begin position="33"/>
        <end position="62"/>
    </location>
</feature>
<evidence type="ECO:0000313" key="3">
    <source>
        <dbReference type="Proteomes" id="UP000299084"/>
    </source>
</evidence>
<organism evidence="2 3">
    <name type="scientific">Camelus dromedarius</name>
    <name type="common">Dromedary</name>
    <name type="synonym">Arabian camel</name>
    <dbReference type="NCBI Taxonomy" id="9838"/>
    <lineage>
        <taxon>Eukaryota</taxon>
        <taxon>Metazoa</taxon>
        <taxon>Chordata</taxon>
        <taxon>Craniata</taxon>
        <taxon>Vertebrata</taxon>
        <taxon>Euteleostomi</taxon>
        <taxon>Mammalia</taxon>
        <taxon>Eutheria</taxon>
        <taxon>Laurasiatheria</taxon>
        <taxon>Artiodactyla</taxon>
        <taxon>Tylopoda</taxon>
        <taxon>Camelidae</taxon>
        <taxon>Camelus</taxon>
    </lineage>
</organism>
<dbReference type="EMBL" id="JWIN03000037">
    <property type="protein sequence ID" value="KAB1252824.1"/>
    <property type="molecule type" value="Genomic_DNA"/>
</dbReference>
<keyword evidence="3" id="KW-1185">Reference proteome</keyword>
<dbReference type="Proteomes" id="UP000299084">
    <property type="component" value="Unassembled WGS sequence"/>
</dbReference>
<protein>
    <submittedName>
        <fullName evidence="2">Uncharacterized protein</fullName>
    </submittedName>
</protein>
<feature type="non-terminal residue" evidence="2">
    <location>
        <position position="1"/>
    </location>
</feature>
<proteinExistence type="predicted"/>
<sequence length="62" mass="6763">LPTPLGAPSLMARQPMIYTQPGLRTSNPSTPPTRDKAKFHVEVPKQKDSESDVKTNDDLSTA</sequence>
<name>A0A5N4C2C3_CAMDR</name>
<feature type="region of interest" description="Disordered" evidence="1">
    <location>
        <begin position="1"/>
        <end position="62"/>
    </location>
</feature>
<reference evidence="2 3" key="1">
    <citation type="journal article" date="2019" name="Mol. Ecol. Resour.">
        <title>Improving Illumina assemblies with Hi-C and long reads: an example with the North African dromedary.</title>
        <authorList>
            <person name="Elbers J.P."/>
            <person name="Rogers M.F."/>
            <person name="Perelman P.L."/>
            <person name="Proskuryakova A.A."/>
            <person name="Serdyukova N.A."/>
            <person name="Johnson W.E."/>
            <person name="Horin P."/>
            <person name="Corander J."/>
            <person name="Murphy D."/>
            <person name="Burger P.A."/>
        </authorList>
    </citation>
    <scope>NUCLEOTIDE SEQUENCE [LARGE SCALE GENOMIC DNA]</scope>
    <source>
        <strain evidence="2">Drom800</strain>
        <tissue evidence="2">Blood</tissue>
    </source>
</reference>
<accession>A0A5N4C2C3</accession>
<evidence type="ECO:0000313" key="2">
    <source>
        <dbReference type="EMBL" id="KAB1252824.1"/>
    </source>
</evidence>
<comment type="caution">
    <text evidence="2">The sequence shown here is derived from an EMBL/GenBank/DDBJ whole genome shotgun (WGS) entry which is preliminary data.</text>
</comment>
<dbReference type="AlphaFoldDB" id="A0A5N4C2C3"/>
<gene>
    <name evidence="2" type="ORF">Cadr_000002430</name>
</gene>